<accession>A0A1G2CEU3</accession>
<evidence type="ECO:0000256" key="5">
    <source>
        <dbReference type="ARBA" id="ARBA00022840"/>
    </source>
</evidence>
<dbReference type="GO" id="GO:0005737">
    <property type="term" value="C:cytoplasm"/>
    <property type="evidence" value="ECO:0007669"/>
    <property type="project" value="UniProtKB-SubCell"/>
</dbReference>
<evidence type="ECO:0000256" key="6">
    <source>
        <dbReference type="ARBA" id="ARBA00023121"/>
    </source>
</evidence>
<comment type="caution">
    <text evidence="8">Lacks conserved residue(s) required for the propagation of feature annotation.</text>
</comment>
<keyword evidence="2 8" id="KW-0963">Cytoplasm</keyword>
<comment type="subcellular location">
    <subcellularLocation>
        <location evidence="8">Cytoplasm</location>
    </subcellularLocation>
</comment>
<keyword evidence="6 8" id="KW-0446">Lipid-binding</keyword>
<dbReference type="HAMAP" id="MF_00377">
    <property type="entry name" value="DnaA_bact"/>
    <property type="match status" value="1"/>
</dbReference>
<dbReference type="GO" id="GO:0003688">
    <property type="term" value="F:DNA replication origin binding"/>
    <property type="evidence" value="ECO:0007669"/>
    <property type="project" value="UniProtKB-UniRule"/>
</dbReference>
<evidence type="ECO:0000313" key="14">
    <source>
        <dbReference type="EMBL" id="OGY98947.1"/>
    </source>
</evidence>
<dbReference type="Proteomes" id="UP000176287">
    <property type="component" value="Unassembled WGS sequence"/>
</dbReference>
<evidence type="ECO:0000256" key="9">
    <source>
        <dbReference type="NCBIfam" id="TIGR00362"/>
    </source>
</evidence>
<name>A0A1G2CEU3_9BACT</name>
<feature type="binding site" evidence="8">
    <location>
        <position position="160"/>
    </location>
    <ligand>
        <name>ATP</name>
        <dbReference type="ChEBI" id="CHEBI:30616"/>
    </ligand>
</feature>
<keyword evidence="3 8" id="KW-0235">DNA replication</keyword>
<dbReference type="InterPro" id="IPR010921">
    <property type="entry name" value="Trp_repressor/repl_initiator"/>
</dbReference>
<dbReference type="InterPro" id="IPR001957">
    <property type="entry name" value="Chromosome_initiator_DnaA"/>
</dbReference>
<evidence type="ECO:0000256" key="8">
    <source>
        <dbReference type="HAMAP-Rule" id="MF_00377"/>
    </source>
</evidence>
<dbReference type="CDD" id="cd06571">
    <property type="entry name" value="Bac_DnaA_C"/>
    <property type="match status" value="1"/>
</dbReference>
<dbReference type="Gene3D" id="3.30.300.180">
    <property type="match status" value="1"/>
</dbReference>
<dbReference type="Pfam" id="PF08299">
    <property type="entry name" value="Bac_DnaA_C"/>
    <property type="match status" value="1"/>
</dbReference>
<dbReference type="InterPro" id="IPR003593">
    <property type="entry name" value="AAA+_ATPase"/>
</dbReference>
<organism evidence="14 15">
    <name type="scientific">Candidatus Liptonbacteria bacterium RIFCSPLOWO2_01_FULL_45_15</name>
    <dbReference type="NCBI Taxonomy" id="1798649"/>
    <lineage>
        <taxon>Bacteria</taxon>
        <taxon>Candidatus Liptoniibacteriota</taxon>
    </lineage>
</organism>
<proteinExistence type="inferred from homology"/>
<dbReference type="GO" id="GO:0005886">
    <property type="term" value="C:plasma membrane"/>
    <property type="evidence" value="ECO:0007669"/>
    <property type="project" value="TreeGrafter"/>
</dbReference>
<dbReference type="InterPro" id="IPR020591">
    <property type="entry name" value="Chromosome_initiator_DnaA-like"/>
</dbReference>
<keyword evidence="5 8" id="KW-0067">ATP-binding</keyword>
<evidence type="ECO:0000259" key="12">
    <source>
        <dbReference type="SMART" id="SM00382"/>
    </source>
</evidence>
<dbReference type="CDD" id="cd00009">
    <property type="entry name" value="AAA"/>
    <property type="match status" value="1"/>
</dbReference>
<evidence type="ECO:0000259" key="13">
    <source>
        <dbReference type="SMART" id="SM00760"/>
    </source>
</evidence>
<feature type="binding site" evidence="8">
    <location>
        <position position="163"/>
    </location>
    <ligand>
        <name>ATP</name>
        <dbReference type="ChEBI" id="CHEBI:30616"/>
    </ligand>
</feature>
<comment type="function">
    <text evidence="8 10">Plays an essential role in the initiation and regulation of chromosomal replication. ATP-DnaA binds to the origin of replication (oriC) to initiate formation of the DNA replication initiation complex once per cell cycle. Binds the DnaA box (a 9 base pair repeat at the origin) and separates the double-stranded (ds)DNA. Forms a right-handed helical filament on oriC DNA; dsDNA binds to the exterior of the filament while single-stranded (ss)DNA is stabiized in the filament's interior. The ATP-DnaA-oriC complex binds and stabilizes one strand of the AT-rich DNA unwinding element (DUE), permitting loading of DNA polymerase. After initiation quickly degrades to an ADP-DnaA complex that is not apt for DNA replication. Binds acidic phospholipids.</text>
</comment>
<keyword evidence="4 8" id="KW-0547">Nucleotide-binding</keyword>
<evidence type="ECO:0000256" key="3">
    <source>
        <dbReference type="ARBA" id="ARBA00022705"/>
    </source>
</evidence>
<dbReference type="InterPro" id="IPR013159">
    <property type="entry name" value="DnaA_C"/>
</dbReference>
<keyword evidence="7 8" id="KW-0238">DNA-binding</keyword>
<dbReference type="AlphaFoldDB" id="A0A1G2CEU3"/>
<comment type="subunit">
    <text evidence="8">Oligomerizes as a right-handed, spiral filament on DNA at oriC.</text>
</comment>
<feature type="region of interest" description="Domain I, interacts with DnaA modulators" evidence="8">
    <location>
        <begin position="1"/>
        <end position="88"/>
    </location>
</feature>
<dbReference type="SMART" id="SM00760">
    <property type="entry name" value="Bac_DnaA_C"/>
    <property type="match status" value="1"/>
</dbReference>
<dbReference type="SUPFAM" id="SSF48295">
    <property type="entry name" value="TrpR-like"/>
    <property type="match status" value="1"/>
</dbReference>
<dbReference type="PRINTS" id="PR00051">
    <property type="entry name" value="DNAA"/>
</dbReference>
<dbReference type="PANTHER" id="PTHR30050:SF2">
    <property type="entry name" value="CHROMOSOMAL REPLICATION INITIATOR PROTEIN DNAA"/>
    <property type="match status" value="1"/>
</dbReference>
<evidence type="ECO:0000313" key="15">
    <source>
        <dbReference type="Proteomes" id="UP000176287"/>
    </source>
</evidence>
<evidence type="ECO:0000256" key="4">
    <source>
        <dbReference type="ARBA" id="ARBA00022741"/>
    </source>
</evidence>
<evidence type="ECO:0000256" key="7">
    <source>
        <dbReference type="ARBA" id="ARBA00023125"/>
    </source>
</evidence>
<dbReference type="Gene3D" id="1.10.1750.10">
    <property type="match status" value="1"/>
</dbReference>
<evidence type="ECO:0000256" key="10">
    <source>
        <dbReference type="RuleBase" id="RU000577"/>
    </source>
</evidence>
<dbReference type="Gene3D" id="1.10.8.60">
    <property type="match status" value="1"/>
</dbReference>
<dbReference type="Pfam" id="PF00308">
    <property type="entry name" value="Bac_DnaA"/>
    <property type="match status" value="1"/>
</dbReference>
<protein>
    <recommendedName>
        <fullName evidence="8 9">Chromosomal replication initiator protein DnaA</fullName>
    </recommendedName>
</protein>
<sequence length="454" mass="52474">MEKNLEKLWQSVLGEMEVQLSRANFATWLKNSQLADERDGTLFIILPNNFAKEWVENKYHKNILGIARNFDDSVRKLEFMVSGQKQEISLKRPRQAEAPMFENKMNLELRVDPESNLNPRYTMNSFVVGSSNELAFSAANAVVQVVGTKYNPLFIYGGVGLGKTHLIQSMGNEIKARYGGKIRPKYVSSEKFTSDIVWAIRNKRMEDIKKKYRDVDVLIIDDIQFIGGKEKTEEEFFHTFNALYENNKQIIISSDRPPQSIPTLEERLRSRFEGGLIADIVYPEYEMRVAIIKSKLQESNRELSEQIINIVANKIRKNVRELEGVINKLIFYQDMKSGAITEKVVEEIIEKTVQNFSRRVSDAQIIRSVVEFYGISSNDIIGKVRKKEIVEPRQVAMYLLRDILDMSYPYIGEKLGKDHTTAIHAVRKINREINKNSSLFQKIITIKELIYKSQ</sequence>
<dbReference type="FunFam" id="3.40.50.300:FF:000668">
    <property type="entry name" value="Chromosomal replication initiator protein DnaA"/>
    <property type="match status" value="1"/>
</dbReference>
<dbReference type="InterPro" id="IPR038454">
    <property type="entry name" value="DnaA_N_sf"/>
</dbReference>
<dbReference type="Pfam" id="PF11638">
    <property type="entry name" value="DnaA_N"/>
    <property type="match status" value="1"/>
</dbReference>
<dbReference type="GO" id="GO:0008289">
    <property type="term" value="F:lipid binding"/>
    <property type="evidence" value="ECO:0007669"/>
    <property type="project" value="UniProtKB-KW"/>
</dbReference>
<dbReference type="SMART" id="SM00382">
    <property type="entry name" value="AAA"/>
    <property type="match status" value="1"/>
</dbReference>
<dbReference type="GO" id="GO:0006275">
    <property type="term" value="P:regulation of DNA replication"/>
    <property type="evidence" value="ECO:0007669"/>
    <property type="project" value="UniProtKB-UniRule"/>
</dbReference>
<dbReference type="STRING" id="1798649.A3B13_00705"/>
<dbReference type="Gene3D" id="3.40.50.300">
    <property type="entry name" value="P-loop containing nucleotide triphosphate hydrolases"/>
    <property type="match status" value="1"/>
</dbReference>
<dbReference type="PANTHER" id="PTHR30050">
    <property type="entry name" value="CHROMOSOMAL REPLICATION INITIATOR PROTEIN DNAA"/>
    <property type="match status" value="1"/>
</dbReference>
<feature type="domain" description="AAA+ ATPase" evidence="12">
    <location>
        <begin position="149"/>
        <end position="278"/>
    </location>
</feature>
<dbReference type="GO" id="GO:0005524">
    <property type="term" value="F:ATP binding"/>
    <property type="evidence" value="ECO:0007669"/>
    <property type="project" value="UniProtKB-UniRule"/>
</dbReference>
<gene>
    <name evidence="8" type="primary">dnaA</name>
    <name evidence="14" type="ORF">A3B13_00705</name>
</gene>
<evidence type="ECO:0000256" key="11">
    <source>
        <dbReference type="RuleBase" id="RU004227"/>
    </source>
</evidence>
<comment type="caution">
    <text evidence="14">The sequence shown here is derived from an EMBL/GenBank/DDBJ whole genome shotgun (WGS) entry which is preliminary data.</text>
</comment>
<evidence type="ECO:0000256" key="1">
    <source>
        <dbReference type="ARBA" id="ARBA00006583"/>
    </source>
</evidence>
<feature type="region of interest" description="Domain IV, binds dsDNA" evidence="8">
    <location>
        <begin position="334"/>
        <end position="454"/>
    </location>
</feature>
<feature type="domain" description="Chromosomal replication initiator DnaA C-terminal" evidence="13">
    <location>
        <begin position="361"/>
        <end position="429"/>
    </location>
</feature>
<reference evidence="14 15" key="1">
    <citation type="journal article" date="2016" name="Nat. Commun.">
        <title>Thousands of microbial genomes shed light on interconnected biogeochemical processes in an aquifer system.</title>
        <authorList>
            <person name="Anantharaman K."/>
            <person name="Brown C.T."/>
            <person name="Hug L.A."/>
            <person name="Sharon I."/>
            <person name="Castelle C.J."/>
            <person name="Probst A.J."/>
            <person name="Thomas B.C."/>
            <person name="Singh A."/>
            <person name="Wilkins M.J."/>
            <person name="Karaoz U."/>
            <person name="Brodie E.L."/>
            <person name="Williams K.H."/>
            <person name="Hubbard S.S."/>
            <person name="Banfield J.F."/>
        </authorList>
    </citation>
    <scope>NUCLEOTIDE SEQUENCE [LARGE SCALE GENOMIC DNA]</scope>
</reference>
<comment type="domain">
    <text evidence="8">Domain I is involved in oligomerization and binding regulators, domain II is flexibile and of varying length in different bacteria, domain III forms the AAA+ region, while domain IV binds dsDNA.</text>
</comment>
<dbReference type="SUPFAM" id="SSF52540">
    <property type="entry name" value="P-loop containing nucleoside triphosphate hydrolases"/>
    <property type="match status" value="1"/>
</dbReference>
<comment type="similarity">
    <text evidence="1 8 11">Belongs to the DnaA family.</text>
</comment>
<dbReference type="GO" id="GO:0006270">
    <property type="term" value="P:DNA replication initiation"/>
    <property type="evidence" value="ECO:0007669"/>
    <property type="project" value="UniProtKB-UniRule"/>
</dbReference>
<feature type="binding site" evidence="8">
    <location>
        <position position="162"/>
    </location>
    <ligand>
        <name>ATP</name>
        <dbReference type="ChEBI" id="CHEBI:30616"/>
    </ligand>
</feature>
<evidence type="ECO:0000256" key="2">
    <source>
        <dbReference type="ARBA" id="ARBA00022490"/>
    </source>
</evidence>
<dbReference type="NCBIfam" id="TIGR00362">
    <property type="entry name" value="DnaA"/>
    <property type="match status" value="1"/>
</dbReference>
<dbReference type="EMBL" id="MHKZ01000048">
    <property type="protein sequence ID" value="OGY98947.1"/>
    <property type="molecule type" value="Genomic_DNA"/>
</dbReference>
<feature type="binding site" evidence="8">
    <location>
        <position position="164"/>
    </location>
    <ligand>
        <name>ATP</name>
        <dbReference type="ChEBI" id="CHEBI:30616"/>
    </ligand>
</feature>
<dbReference type="InterPro" id="IPR024633">
    <property type="entry name" value="DnaA_N_dom"/>
</dbReference>
<dbReference type="InterPro" id="IPR027417">
    <property type="entry name" value="P-loop_NTPase"/>
</dbReference>
<dbReference type="InterPro" id="IPR013317">
    <property type="entry name" value="DnaA_dom"/>
</dbReference>